<dbReference type="Proteomes" id="UP000479335">
    <property type="component" value="Unassembled WGS sequence"/>
</dbReference>
<feature type="domain" description="Tail specific protease" evidence="2">
    <location>
        <begin position="107"/>
        <end position="305"/>
    </location>
</feature>
<dbReference type="Gene3D" id="3.90.226.10">
    <property type="entry name" value="2-enoyl-CoA Hydratase, Chain A, domain 1"/>
    <property type="match status" value="1"/>
</dbReference>
<name>A0A6L8KLC7_9BURK</name>
<protein>
    <recommendedName>
        <fullName evidence="2">Tail specific protease domain-containing protein</fullName>
    </recommendedName>
</protein>
<dbReference type="InterPro" id="IPR005151">
    <property type="entry name" value="Tail-specific_protease"/>
</dbReference>
<dbReference type="AlphaFoldDB" id="A0A6L8KLC7"/>
<dbReference type="Gene3D" id="3.30.750.44">
    <property type="match status" value="1"/>
</dbReference>
<keyword evidence="1" id="KW-0732">Signal</keyword>
<sequence length="344" mass="37607">MRKFLLAAVMIFSAITARAADKAATVDLLAQRLSDKYIYADEGGKMAAAVRDHLRKGDYDKASTDAEFAELLTAHIQAAHPDKHLSVRFVPNALPDRPRPSPTQGMPAEMRQRMTEFGKYMNFSFEKVERLHGNIMYLKLNGFFEADIAKAAATAAMNLSANGNAMIIDLRDNHGGDPRMVAHLASYLLGDKKIHLSDIYYRADNETNSFWSDPAVPGAHFGADKPVYVLTSGETFSAAEDFTYNLQAIKRITVVGETTGGGAHPIQPFRIDTNLIAVIPVGRSINPITKGDWEGSGVKPDVAIASDKALVKANALALRQVLQNVDPRERSVLEKKLAELEAAL</sequence>
<dbReference type="PANTHER" id="PTHR11261:SF3">
    <property type="entry name" value="RETINOL-BINDING PROTEIN 3"/>
    <property type="match status" value="1"/>
</dbReference>
<dbReference type="PANTHER" id="PTHR11261">
    <property type="entry name" value="INTERPHOTORECEPTOR RETINOID-BINDING PROTEIN"/>
    <property type="match status" value="1"/>
</dbReference>
<dbReference type="SUPFAM" id="SSF52096">
    <property type="entry name" value="ClpP/crotonase"/>
    <property type="match status" value="1"/>
</dbReference>
<evidence type="ECO:0000313" key="4">
    <source>
        <dbReference type="Proteomes" id="UP000479335"/>
    </source>
</evidence>
<feature type="chain" id="PRO_5027103708" description="Tail specific protease domain-containing protein" evidence="1">
    <location>
        <begin position="20"/>
        <end position="344"/>
    </location>
</feature>
<dbReference type="GO" id="GO:0006508">
    <property type="term" value="P:proteolysis"/>
    <property type="evidence" value="ECO:0007669"/>
    <property type="project" value="InterPro"/>
</dbReference>
<dbReference type="GO" id="GO:0008236">
    <property type="term" value="F:serine-type peptidase activity"/>
    <property type="evidence" value="ECO:0007669"/>
    <property type="project" value="InterPro"/>
</dbReference>
<accession>A0A6L8KLC7</accession>
<dbReference type="InterPro" id="IPR029045">
    <property type="entry name" value="ClpP/crotonase-like_dom_sf"/>
</dbReference>
<comment type="caution">
    <text evidence="3">The sequence shown here is derived from an EMBL/GenBank/DDBJ whole genome shotgun (WGS) entry which is preliminary data.</text>
</comment>
<dbReference type="SMART" id="SM00245">
    <property type="entry name" value="TSPc"/>
    <property type="match status" value="1"/>
</dbReference>
<dbReference type="EMBL" id="WWCN01000015">
    <property type="protein sequence ID" value="MYM25381.1"/>
    <property type="molecule type" value="Genomic_DNA"/>
</dbReference>
<dbReference type="Pfam" id="PF11918">
    <property type="entry name" value="Peptidase_S41_N"/>
    <property type="match status" value="1"/>
</dbReference>
<keyword evidence="4" id="KW-1185">Reference proteome</keyword>
<evidence type="ECO:0000259" key="2">
    <source>
        <dbReference type="SMART" id="SM00245"/>
    </source>
</evidence>
<reference evidence="3 4" key="1">
    <citation type="submission" date="2019-12" db="EMBL/GenBank/DDBJ databases">
        <title>Novel species isolated from a subtropical stream in China.</title>
        <authorList>
            <person name="Lu H."/>
        </authorList>
    </citation>
    <scope>NUCLEOTIDE SEQUENCE [LARGE SCALE GENOMIC DNA]</scope>
    <source>
        <strain evidence="3 4">FT135W</strain>
    </source>
</reference>
<dbReference type="Pfam" id="PF03572">
    <property type="entry name" value="Peptidase_S41"/>
    <property type="match status" value="1"/>
</dbReference>
<organism evidence="3 4">
    <name type="scientific">Duganella flavida</name>
    <dbReference type="NCBI Taxonomy" id="2692175"/>
    <lineage>
        <taxon>Bacteria</taxon>
        <taxon>Pseudomonadati</taxon>
        <taxon>Pseudomonadota</taxon>
        <taxon>Betaproteobacteria</taxon>
        <taxon>Burkholderiales</taxon>
        <taxon>Oxalobacteraceae</taxon>
        <taxon>Telluria group</taxon>
        <taxon>Duganella</taxon>
    </lineage>
</organism>
<evidence type="ECO:0000313" key="3">
    <source>
        <dbReference type="EMBL" id="MYM25381.1"/>
    </source>
</evidence>
<feature type="signal peptide" evidence="1">
    <location>
        <begin position="1"/>
        <end position="19"/>
    </location>
</feature>
<evidence type="ECO:0000256" key="1">
    <source>
        <dbReference type="SAM" id="SignalP"/>
    </source>
</evidence>
<dbReference type="RefSeq" id="WP_161008829.1">
    <property type="nucleotide sequence ID" value="NZ_WWCN01000015.1"/>
</dbReference>
<dbReference type="CDD" id="cd07563">
    <property type="entry name" value="Peptidase_S41_IRBP"/>
    <property type="match status" value="1"/>
</dbReference>
<gene>
    <name evidence="3" type="ORF">GTP46_22385</name>
</gene>
<proteinExistence type="predicted"/>